<keyword evidence="1" id="KW-0805">Transcription regulation</keyword>
<dbReference type="InterPro" id="IPR001647">
    <property type="entry name" value="HTH_TetR"/>
</dbReference>
<dbReference type="Gene3D" id="1.10.357.10">
    <property type="entry name" value="Tetracycline Repressor, domain 2"/>
    <property type="match status" value="1"/>
</dbReference>
<dbReference type="GO" id="GO:0003700">
    <property type="term" value="F:DNA-binding transcription factor activity"/>
    <property type="evidence" value="ECO:0007669"/>
    <property type="project" value="TreeGrafter"/>
</dbReference>
<evidence type="ECO:0000313" key="7">
    <source>
        <dbReference type="Proteomes" id="UP000272400"/>
    </source>
</evidence>
<dbReference type="InterPro" id="IPR011075">
    <property type="entry name" value="TetR_C"/>
</dbReference>
<proteinExistence type="predicted"/>
<name>A0A3N1CW49_9ACTN</name>
<dbReference type="Proteomes" id="UP000272400">
    <property type="component" value="Unassembled WGS sequence"/>
</dbReference>
<dbReference type="RefSeq" id="WP_211359668.1">
    <property type="nucleotide sequence ID" value="NZ_RJKE01000001.1"/>
</dbReference>
<comment type="caution">
    <text evidence="6">The sequence shown here is derived from an EMBL/GenBank/DDBJ whole genome shotgun (WGS) entry which is preliminary data.</text>
</comment>
<keyword evidence="2 4" id="KW-0238">DNA-binding</keyword>
<accession>A0A3N1CW49</accession>
<organism evidence="6 7">
    <name type="scientific">Actinocorallia herbida</name>
    <dbReference type="NCBI Taxonomy" id="58109"/>
    <lineage>
        <taxon>Bacteria</taxon>
        <taxon>Bacillati</taxon>
        <taxon>Actinomycetota</taxon>
        <taxon>Actinomycetes</taxon>
        <taxon>Streptosporangiales</taxon>
        <taxon>Thermomonosporaceae</taxon>
        <taxon>Actinocorallia</taxon>
    </lineage>
</organism>
<feature type="domain" description="HTH tetR-type" evidence="5">
    <location>
        <begin position="15"/>
        <end position="75"/>
    </location>
</feature>
<reference evidence="6 7" key="1">
    <citation type="submission" date="2018-11" db="EMBL/GenBank/DDBJ databases">
        <title>Sequencing the genomes of 1000 actinobacteria strains.</title>
        <authorList>
            <person name="Klenk H.-P."/>
        </authorList>
    </citation>
    <scope>NUCLEOTIDE SEQUENCE [LARGE SCALE GENOMIC DNA]</scope>
    <source>
        <strain evidence="6 7">DSM 44254</strain>
    </source>
</reference>
<dbReference type="InterPro" id="IPR036271">
    <property type="entry name" value="Tet_transcr_reg_TetR-rel_C_sf"/>
</dbReference>
<keyword evidence="7" id="KW-1185">Reference proteome</keyword>
<dbReference type="PRINTS" id="PR00455">
    <property type="entry name" value="HTHTETR"/>
</dbReference>
<evidence type="ECO:0000256" key="2">
    <source>
        <dbReference type="ARBA" id="ARBA00023125"/>
    </source>
</evidence>
<gene>
    <name evidence="6" type="ORF">EDD29_2480</name>
</gene>
<evidence type="ECO:0000256" key="3">
    <source>
        <dbReference type="ARBA" id="ARBA00023163"/>
    </source>
</evidence>
<dbReference type="GO" id="GO:0000976">
    <property type="term" value="F:transcription cis-regulatory region binding"/>
    <property type="evidence" value="ECO:0007669"/>
    <property type="project" value="TreeGrafter"/>
</dbReference>
<dbReference type="InterPro" id="IPR050109">
    <property type="entry name" value="HTH-type_TetR-like_transc_reg"/>
</dbReference>
<dbReference type="Pfam" id="PF00440">
    <property type="entry name" value="TetR_N"/>
    <property type="match status" value="1"/>
</dbReference>
<keyword evidence="3" id="KW-0804">Transcription</keyword>
<evidence type="ECO:0000313" key="6">
    <source>
        <dbReference type="EMBL" id="ROO84948.1"/>
    </source>
</evidence>
<dbReference type="SUPFAM" id="SSF48498">
    <property type="entry name" value="Tetracyclin repressor-like, C-terminal domain"/>
    <property type="match status" value="1"/>
</dbReference>
<dbReference type="InterPro" id="IPR009057">
    <property type="entry name" value="Homeodomain-like_sf"/>
</dbReference>
<dbReference type="PANTHER" id="PTHR30055">
    <property type="entry name" value="HTH-TYPE TRANSCRIPTIONAL REGULATOR RUTR"/>
    <property type="match status" value="1"/>
</dbReference>
<evidence type="ECO:0000256" key="4">
    <source>
        <dbReference type="PROSITE-ProRule" id="PRU00335"/>
    </source>
</evidence>
<dbReference type="PANTHER" id="PTHR30055:SF148">
    <property type="entry name" value="TETR-FAMILY TRANSCRIPTIONAL REGULATOR"/>
    <property type="match status" value="1"/>
</dbReference>
<evidence type="ECO:0000259" key="5">
    <source>
        <dbReference type="PROSITE" id="PS50977"/>
    </source>
</evidence>
<sequence length="194" mass="21181">MIGGTPARRGRRRSEESRLAILTAAYELVLEVGYGALTVEGIAARAGCGKQTVYRWWPRKADVLMEALAVKADLRISTGDHGSYRADLHAFLRGAVALSRAEGVAPVLRALMAEAQIDPEFGARFRAGFLDRRRAALAVLLDRARERGDLPARPAPELVADLVFGLVWYRLLATDRPLAAPDADTLITLLTEHP</sequence>
<dbReference type="PROSITE" id="PS50977">
    <property type="entry name" value="HTH_TETR_2"/>
    <property type="match status" value="1"/>
</dbReference>
<dbReference type="EMBL" id="RJKE01000001">
    <property type="protein sequence ID" value="ROO84948.1"/>
    <property type="molecule type" value="Genomic_DNA"/>
</dbReference>
<protein>
    <submittedName>
        <fullName evidence="6">TetR family transcriptional regulator</fullName>
    </submittedName>
</protein>
<dbReference type="Gene3D" id="1.10.10.60">
    <property type="entry name" value="Homeodomain-like"/>
    <property type="match status" value="1"/>
</dbReference>
<dbReference type="AlphaFoldDB" id="A0A3N1CW49"/>
<dbReference type="SUPFAM" id="SSF46689">
    <property type="entry name" value="Homeodomain-like"/>
    <property type="match status" value="1"/>
</dbReference>
<evidence type="ECO:0000256" key="1">
    <source>
        <dbReference type="ARBA" id="ARBA00023015"/>
    </source>
</evidence>
<feature type="DNA-binding region" description="H-T-H motif" evidence="4">
    <location>
        <begin position="38"/>
        <end position="57"/>
    </location>
</feature>
<dbReference type="Pfam" id="PF16859">
    <property type="entry name" value="TetR_C_11"/>
    <property type="match status" value="1"/>
</dbReference>